<gene>
    <name evidence="1" type="ORF">SLEP1_g31761</name>
</gene>
<comment type="caution">
    <text evidence="1">The sequence shown here is derived from an EMBL/GenBank/DDBJ whole genome shotgun (WGS) entry which is preliminary data.</text>
</comment>
<keyword evidence="2" id="KW-1185">Reference proteome</keyword>
<dbReference type="Proteomes" id="UP001054252">
    <property type="component" value="Unassembled WGS sequence"/>
</dbReference>
<reference evidence="1 2" key="1">
    <citation type="journal article" date="2021" name="Commun. Biol.">
        <title>The genome of Shorea leprosula (Dipterocarpaceae) highlights the ecological relevance of drought in aseasonal tropical rainforests.</title>
        <authorList>
            <person name="Ng K.K.S."/>
            <person name="Kobayashi M.J."/>
            <person name="Fawcett J.A."/>
            <person name="Hatakeyama M."/>
            <person name="Paape T."/>
            <person name="Ng C.H."/>
            <person name="Ang C.C."/>
            <person name="Tnah L.H."/>
            <person name="Lee C.T."/>
            <person name="Nishiyama T."/>
            <person name="Sese J."/>
            <person name="O'Brien M.J."/>
            <person name="Copetti D."/>
            <person name="Mohd Noor M.I."/>
            <person name="Ong R.C."/>
            <person name="Putra M."/>
            <person name="Sireger I.Z."/>
            <person name="Indrioko S."/>
            <person name="Kosugi Y."/>
            <person name="Izuno A."/>
            <person name="Isagi Y."/>
            <person name="Lee S.L."/>
            <person name="Shimizu K.K."/>
        </authorList>
    </citation>
    <scope>NUCLEOTIDE SEQUENCE [LARGE SCALE GENOMIC DNA]</scope>
    <source>
        <strain evidence="1">214</strain>
    </source>
</reference>
<organism evidence="1 2">
    <name type="scientific">Rubroshorea leprosula</name>
    <dbReference type="NCBI Taxonomy" id="152421"/>
    <lineage>
        <taxon>Eukaryota</taxon>
        <taxon>Viridiplantae</taxon>
        <taxon>Streptophyta</taxon>
        <taxon>Embryophyta</taxon>
        <taxon>Tracheophyta</taxon>
        <taxon>Spermatophyta</taxon>
        <taxon>Magnoliopsida</taxon>
        <taxon>eudicotyledons</taxon>
        <taxon>Gunneridae</taxon>
        <taxon>Pentapetalae</taxon>
        <taxon>rosids</taxon>
        <taxon>malvids</taxon>
        <taxon>Malvales</taxon>
        <taxon>Dipterocarpaceae</taxon>
        <taxon>Rubroshorea</taxon>
    </lineage>
</organism>
<evidence type="ECO:0000313" key="1">
    <source>
        <dbReference type="EMBL" id="GKV21819.1"/>
    </source>
</evidence>
<name>A0AAV5K4C4_9ROSI</name>
<dbReference type="AlphaFoldDB" id="A0AAV5K4C4"/>
<evidence type="ECO:0000313" key="2">
    <source>
        <dbReference type="Proteomes" id="UP001054252"/>
    </source>
</evidence>
<accession>A0AAV5K4C4</accession>
<protein>
    <submittedName>
        <fullName evidence="1">Uncharacterized protein</fullName>
    </submittedName>
</protein>
<dbReference type="EMBL" id="BPVZ01000058">
    <property type="protein sequence ID" value="GKV21819.1"/>
    <property type="molecule type" value="Genomic_DNA"/>
</dbReference>
<sequence>MSSTFLMRMARTASRSEVLEVEEEEQRFLVVEPAPEVVVGQWTTKAEYIRSPVEKGEEEEWKRRLKGLADSGFSPVWRKILDPAAAASEFTSDGAFTAGHVHQHAISFARRKFLLFVVAAAVNAEIISITNATELL</sequence>
<proteinExistence type="predicted"/>